<keyword evidence="3" id="KW-1185">Reference proteome</keyword>
<dbReference type="EMBL" id="JACHFR010000005">
    <property type="protein sequence ID" value="MBB5220015.1"/>
    <property type="molecule type" value="Genomic_DNA"/>
</dbReference>
<reference evidence="2 4" key="1">
    <citation type="submission" date="2018-08" db="EMBL/GenBank/DDBJ databases">
        <title>The first complete genome of Treponema rectale (CHPAT), a commensal spirochete of the bovine rectum.</title>
        <authorList>
            <person name="Staton G.J."/>
            <person name="Clegg S.R."/>
            <person name="Carter S.D."/>
            <person name="Radford A.D."/>
            <person name="Darby A."/>
            <person name="Hall N."/>
            <person name="Birtles R.J."/>
            <person name="Evans N.J."/>
        </authorList>
    </citation>
    <scope>NUCLEOTIDE SEQUENCE [LARGE SCALE GENOMIC DNA]</scope>
    <source>
        <strain evidence="2 4">CHPA</strain>
    </source>
</reference>
<dbReference type="AlphaFoldDB" id="A0A840SH42"/>
<dbReference type="RefSeq" id="WP_184653684.1">
    <property type="nucleotide sequence ID" value="NZ_JACHFR010000005.1"/>
</dbReference>
<proteinExistence type="predicted"/>
<dbReference type="KEGG" id="trc:DYE49_09435"/>
<dbReference type="Proteomes" id="UP000593591">
    <property type="component" value="Chromosome"/>
</dbReference>
<evidence type="ECO:0000313" key="4">
    <source>
        <dbReference type="Proteomes" id="UP000593591"/>
    </source>
</evidence>
<gene>
    <name evidence="2" type="ORF">DYE49_09435</name>
    <name evidence="1" type="ORF">HNP77_002405</name>
</gene>
<protein>
    <submittedName>
        <fullName evidence="1">Uncharacterized protein</fullName>
    </submittedName>
</protein>
<dbReference type="EMBL" id="CP031517">
    <property type="protein sequence ID" value="QOS40667.1"/>
    <property type="molecule type" value="Genomic_DNA"/>
</dbReference>
<accession>A0A840SH42</accession>
<evidence type="ECO:0000313" key="2">
    <source>
        <dbReference type="EMBL" id="QOS40667.1"/>
    </source>
</evidence>
<sequence>MKGFSSMYEANQINGVYFAGLNFDNGYIDDFGCWRSYEWTDYFEKIFNTRNKDVNMRMYMAMQMAK</sequence>
<evidence type="ECO:0000313" key="1">
    <source>
        <dbReference type="EMBL" id="MBB5220015.1"/>
    </source>
</evidence>
<reference evidence="1 3" key="2">
    <citation type="submission" date="2020-08" db="EMBL/GenBank/DDBJ databases">
        <title>Genomic Encyclopedia of Type Strains, Phase IV (KMG-IV): sequencing the most valuable type-strain genomes for metagenomic binning, comparative biology and taxonomic classification.</title>
        <authorList>
            <person name="Goeker M."/>
        </authorList>
    </citation>
    <scope>NUCLEOTIDE SEQUENCE [LARGE SCALE GENOMIC DNA]</scope>
    <source>
        <strain evidence="1 3">DSM 103679</strain>
    </source>
</reference>
<evidence type="ECO:0000313" key="3">
    <source>
        <dbReference type="Proteomes" id="UP000578697"/>
    </source>
</evidence>
<organism evidence="1 3">
    <name type="scientific">Treponema rectale</name>
    <dbReference type="NCBI Taxonomy" id="744512"/>
    <lineage>
        <taxon>Bacteria</taxon>
        <taxon>Pseudomonadati</taxon>
        <taxon>Spirochaetota</taxon>
        <taxon>Spirochaetia</taxon>
        <taxon>Spirochaetales</taxon>
        <taxon>Treponemataceae</taxon>
        <taxon>Treponema</taxon>
    </lineage>
</organism>
<name>A0A840SH42_9SPIR</name>
<dbReference type="Proteomes" id="UP000578697">
    <property type="component" value="Unassembled WGS sequence"/>
</dbReference>